<dbReference type="Pfam" id="PF14595">
    <property type="entry name" value="Thioredoxin_9"/>
    <property type="match status" value="1"/>
</dbReference>
<dbReference type="SUPFAM" id="SSF52833">
    <property type="entry name" value="Thioredoxin-like"/>
    <property type="match status" value="1"/>
</dbReference>
<dbReference type="EMBL" id="CP049742">
    <property type="protein sequence ID" value="QPC45506.1"/>
    <property type="molecule type" value="Genomic_DNA"/>
</dbReference>
<evidence type="ECO:0000313" key="2">
    <source>
        <dbReference type="Proteomes" id="UP000593626"/>
    </source>
</evidence>
<dbReference type="Gene3D" id="3.40.30.10">
    <property type="entry name" value="Glutaredoxin"/>
    <property type="match status" value="1"/>
</dbReference>
<gene>
    <name evidence="1" type="ORF">G8O30_00195</name>
</gene>
<reference evidence="1 2" key="1">
    <citation type="submission" date="2019-07" db="EMBL/GenBank/DDBJ databases">
        <title>Genome sequence of 2 isolates from Red Sea Mangroves.</title>
        <authorList>
            <person name="Sefrji F."/>
            <person name="Michoud G."/>
            <person name="Merlino G."/>
            <person name="Daffonchio D."/>
        </authorList>
    </citation>
    <scope>NUCLEOTIDE SEQUENCE [LARGE SCALE GENOMIC DNA]</scope>
    <source>
        <strain evidence="1 2">R1DC41</strain>
    </source>
</reference>
<name>A0A7S8C903_9BACI</name>
<proteinExistence type="predicted"/>
<dbReference type="InterPro" id="IPR036249">
    <property type="entry name" value="Thioredoxin-like_sf"/>
</dbReference>
<keyword evidence="2" id="KW-1185">Reference proteome</keyword>
<dbReference type="AlphaFoldDB" id="A0A7S8C903"/>
<dbReference type="KEGG" id="mcui:G8O30_00195"/>
<sequence length="180" mass="21040">MLKQHFENGLIPENYMNRMEKLQEPFMKVYEQFTVPTNDQSFWDDVAKREWNAVVITEDWCGDAMMNVPIFFRITEAANIPTRVVYRDSTELIDHYLTNGTAKAIPIMVVFDEEGKEVAKWGPRAPEAQAFVDQQRATLPPKEAENFEEATKELYAGIQQKYVSDKELWNAVYESMKRIF</sequence>
<accession>A0A7S8C903</accession>
<evidence type="ECO:0000313" key="1">
    <source>
        <dbReference type="EMBL" id="QPC45506.1"/>
    </source>
</evidence>
<dbReference type="RefSeq" id="WP_239673007.1">
    <property type="nucleotide sequence ID" value="NZ_CP049742.1"/>
</dbReference>
<protein>
    <submittedName>
        <fullName evidence="1">Thioredoxin family protein</fullName>
    </submittedName>
</protein>
<organism evidence="1 2">
    <name type="scientific">Mangrovibacillus cuniculi</name>
    <dbReference type="NCBI Taxonomy" id="2593652"/>
    <lineage>
        <taxon>Bacteria</taxon>
        <taxon>Bacillati</taxon>
        <taxon>Bacillota</taxon>
        <taxon>Bacilli</taxon>
        <taxon>Bacillales</taxon>
        <taxon>Bacillaceae</taxon>
        <taxon>Mangrovibacillus</taxon>
    </lineage>
</organism>
<dbReference type="Proteomes" id="UP000593626">
    <property type="component" value="Chromosome"/>
</dbReference>